<protein>
    <recommendedName>
        <fullName evidence="1">Opioid growth factor receptor (OGFr) conserved domain-containing protein</fullName>
    </recommendedName>
</protein>
<dbReference type="Pfam" id="PF04664">
    <property type="entry name" value="OGFr_N"/>
    <property type="match status" value="1"/>
</dbReference>
<accession>A0ABS7ZTL4</accession>
<dbReference type="InterPro" id="IPR039574">
    <property type="entry name" value="OGFr"/>
</dbReference>
<reference evidence="2 3" key="1">
    <citation type="submission" date="2020-12" db="EMBL/GenBank/DDBJ databases">
        <title>Novel Thalassolituus-related marine hydrocarbonoclastic bacteria mediated algae-derived hydrocarbons mineralization in twilight zone of the northern South China Sea.</title>
        <authorList>
            <person name="Dong C."/>
        </authorList>
    </citation>
    <scope>NUCLEOTIDE SEQUENCE [LARGE SCALE GENOMIC DNA]</scope>
    <source>
        <strain evidence="2 3">IMCC1826</strain>
    </source>
</reference>
<evidence type="ECO:0000313" key="2">
    <source>
        <dbReference type="EMBL" id="MCA6065089.1"/>
    </source>
</evidence>
<dbReference type="InterPro" id="IPR006757">
    <property type="entry name" value="OGF_rcpt"/>
</dbReference>
<proteinExistence type="predicted"/>
<organism evidence="2 3">
    <name type="scientific">Thalassolituus marinus</name>
    <dbReference type="NCBI Taxonomy" id="671053"/>
    <lineage>
        <taxon>Bacteria</taxon>
        <taxon>Pseudomonadati</taxon>
        <taxon>Pseudomonadota</taxon>
        <taxon>Gammaproteobacteria</taxon>
        <taxon>Oceanospirillales</taxon>
        <taxon>Oceanospirillaceae</taxon>
        <taxon>Thalassolituus</taxon>
    </lineage>
</organism>
<dbReference type="EMBL" id="JAEDAH010000099">
    <property type="protein sequence ID" value="MCA6065089.1"/>
    <property type="molecule type" value="Genomic_DNA"/>
</dbReference>
<comment type="caution">
    <text evidence="2">The sequence shown here is derived from an EMBL/GenBank/DDBJ whole genome shotgun (WGS) entry which is preliminary data.</text>
</comment>
<dbReference type="Proteomes" id="UP000714380">
    <property type="component" value="Unassembled WGS sequence"/>
</dbReference>
<gene>
    <name evidence="2" type="ORF">I9W95_15930</name>
</gene>
<evidence type="ECO:0000313" key="3">
    <source>
        <dbReference type="Proteomes" id="UP000714380"/>
    </source>
</evidence>
<feature type="domain" description="Opioid growth factor receptor (OGFr) conserved" evidence="1">
    <location>
        <begin position="29"/>
        <end position="140"/>
    </location>
</feature>
<dbReference type="RefSeq" id="WP_225676691.1">
    <property type="nucleotide sequence ID" value="NZ_JAEDAH010000099.1"/>
</dbReference>
<evidence type="ECO:0000259" key="1">
    <source>
        <dbReference type="Pfam" id="PF04664"/>
    </source>
</evidence>
<keyword evidence="3" id="KW-1185">Reference proteome</keyword>
<name>A0ABS7ZTL4_9GAMM</name>
<sequence>MHPLIAFYTGTGTDHRGRTLSGILAFSNTELESCHDYIQWLFPLRDPSPYNPEAPTLDEDVIQAFQASQELQNRLHHALLRMLQFYGIVMRETPQGFELLLPSDVSELHWLIPDNHNHRRISRMLASLKMLGLEAHVSAMWQGLQKLALTYPQAFSPATITHWRLAAMGMDSPM</sequence>
<dbReference type="PANTHER" id="PTHR14015:SF2">
    <property type="entry name" value="OPIOID GROWTH FACTOR RECEPTOR (OGFR) CONSERVED DOMAIN-CONTAINING PROTEIN"/>
    <property type="match status" value="1"/>
</dbReference>
<dbReference type="PANTHER" id="PTHR14015">
    <property type="entry name" value="OPIOID GROWTH FACTOR RECEPTOR OGFR ZETA-TYPE OPIOID RECEPTOR"/>
    <property type="match status" value="1"/>
</dbReference>